<organism evidence="1">
    <name type="scientific">Arsenophonus nasoniae</name>
    <name type="common">son-killer infecting Nasonia vitripennis</name>
    <dbReference type="NCBI Taxonomy" id="638"/>
    <lineage>
        <taxon>Bacteria</taxon>
        <taxon>Pseudomonadati</taxon>
        <taxon>Pseudomonadota</taxon>
        <taxon>Gammaproteobacteria</taxon>
        <taxon>Enterobacterales</taxon>
        <taxon>Morganellaceae</taxon>
        <taxon>Arsenophonus</taxon>
    </lineage>
</organism>
<dbReference type="AlphaFoldDB" id="D2U3J3"/>
<proteinExistence type="predicted"/>
<reference evidence="1" key="1">
    <citation type="journal article" date="2010" name="Insect Mol. Biol.">
        <title>The draft genome sequence of Arsenophonus nasoniae, son-killer bacterium of Nasonia vitripennis, reveals genes associated with virulence and symbiosis.</title>
        <authorList>
            <person name="Wilkes T."/>
            <person name="Darby A.C."/>
            <person name="Choi J."/>
            <person name="Colborne J.K."/>
            <person name="Werren J.H."/>
            <person name="Hurst G.D.D."/>
        </authorList>
    </citation>
    <scope>NUCLEOTIDE SEQUENCE</scope>
</reference>
<evidence type="ECO:0000313" key="1">
    <source>
        <dbReference type="EMBL" id="CBA75922.1"/>
    </source>
</evidence>
<protein>
    <submittedName>
        <fullName evidence="1">Uncharacterized protein</fullName>
    </submittedName>
</protein>
<dbReference type="EMBL" id="FN545258">
    <property type="protein sequence ID" value="CBA75922.1"/>
    <property type="molecule type" value="Genomic_DNA"/>
</dbReference>
<sequence length="72" mass="8266">MTMFNVQPKRKTTFQRLKPGMAVFYNEKVLKIIKLRNIKLTEKGLIYQFDVDGSNGILMGESGTRISIIKES</sequence>
<accession>D2U3J3</accession>
<name>D2U3J3_9GAMM</name>
<gene>
    <name evidence="1" type="ORF">ARN_32210</name>
</gene>